<dbReference type="Proteomes" id="UP000597338">
    <property type="component" value="Unassembled WGS sequence"/>
</dbReference>
<evidence type="ECO:0000313" key="1">
    <source>
        <dbReference type="EMBL" id="GGC13491.1"/>
    </source>
</evidence>
<dbReference type="EMBL" id="BMIK01000001">
    <property type="protein sequence ID" value="GGC13491.1"/>
    <property type="molecule type" value="Genomic_DNA"/>
</dbReference>
<reference evidence="2" key="1">
    <citation type="journal article" date="2019" name="Int. J. Syst. Evol. Microbiol.">
        <title>The Global Catalogue of Microorganisms (GCM) 10K type strain sequencing project: providing services to taxonomists for standard genome sequencing and annotation.</title>
        <authorList>
            <consortium name="The Broad Institute Genomics Platform"/>
            <consortium name="The Broad Institute Genome Sequencing Center for Infectious Disease"/>
            <person name="Wu L."/>
            <person name="Ma J."/>
        </authorList>
    </citation>
    <scope>NUCLEOTIDE SEQUENCE [LARGE SCALE GENOMIC DNA]</scope>
    <source>
        <strain evidence="2">CGMCC 1.15342</strain>
    </source>
</reference>
<dbReference type="InterPro" id="IPR023296">
    <property type="entry name" value="Glyco_hydro_beta-prop_sf"/>
</dbReference>
<keyword evidence="2" id="KW-1185">Reference proteome</keyword>
<name>A0ABQ1KWS8_9SPHI</name>
<evidence type="ECO:0008006" key="3">
    <source>
        <dbReference type="Google" id="ProtNLM"/>
    </source>
</evidence>
<comment type="caution">
    <text evidence="1">The sequence shown here is derived from an EMBL/GenBank/DDBJ whole genome shotgun (WGS) entry which is preliminary data.</text>
</comment>
<sequence length="327" mass="37837">MNKIKSQLADHILAFLAWGVVSVLISSPAMGQKGRDKNPAEIIKLGTIDCDLVETTPVVFNKKVYRFEYVRERYWDNHTGDSYFRFVSHKTRKPTASFAAGFHLGSAYVHRNNVIVTGVDDWGADKIHIFTSNNLDAWEEWVAFELPGYQIFNTSLIHDGKRYVLMFEIGGPPAGVGFTARFATSPDLKHWDILPEIHNYAMDRYTAPHCLRYLDGYYYNFYLEMYNGFEMRVVRSQDFIHWEASPLNPVLRSSPEDKKIFNTALDMQFRPKIAEADNTNNSDLDFCEYRGKLIINYSWGNQMGAEFLAEAYYNGTTEQFLRSWFPE</sequence>
<dbReference type="RefSeq" id="WP_188746390.1">
    <property type="nucleotide sequence ID" value="NZ_BMIK01000001.1"/>
</dbReference>
<gene>
    <name evidence="1" type="ORF">GCM10011386_01430</name>
</gene>
<accession>A0ABQ1KWS8</accession>
<proteinExistence type="predicted"/>
<dbReference type="SUPFAM" id="SSF75005">
    <property type="entry name" value="Arabinanase/levansucrase/invertase"/>
    <property type="match status" value="1"/>
</dbReference>
<evidence type="ECO:0000313" key="2">
    <source>
        <dbReference type="Proteomes" id="UP000597338"/>
    </source>
</evidence>
<organism evidence="1 2">
    <name type="scientific">Parapedobacter defluvii</name>
    <dbReference type="NCBI Taxonomy" id="2045106"/>
    <lineage>
        <taxon>Bacteria</taxon>
        <taxon>Pseudomonadati</taxon>
        <taxon>Bacteroidota</taxon>
        <taxon>Sphingobacteriia</taxon>
        <taxon>Sphingobacteriales</taxon>
        <taxon>Sphingobacteriaceae</taxon>
        <taxon>Parapedobacter</taxon>
    </lineage>
</organism>
<dbReference type="Gene3D" id="2.115.10.20">
    <property type="entry name" value="Glycosyl hydrolase domain, family 43"/>
    <property type="match status" value="1"/>
</dbReference>
<protein>
    <recommendedName>
        <fullName evidence="3">Glycosyl hydrolases family 32 N-terminal domain-containing protein</fullName>
    </recommendedName>
</protein>